<gene>
    <name evidence="2" type="ORF">QCA50_006108</name>
</gene>
<keyword evidence="3" id="KW-1185">Reference proteome</keyword>
<dbReference type="AlphaFoldDB" id="A0AAW0GCE6"/>
<sequence length="391" mass="41827">MPAIQNITSSATYAILAGPGNTFTKSPVVSYHSQAPFIPAFTDHSYSSSSSSSSLNHSAGHYEVHHGGIHSVLPSPIQRPNKANTGIGLGLPNSVTQRTTRTAGGTYITQTHRPHRPLPLVPTRRAPSPQNGITEDERSRLRRSSVAALIGLGIYVPPSPVIGKDTRQSNHQAMNNGPPSPPLLPTRRTSPTRITTILDDDITPPTVSIFTPELPSHSPAPQYSFRNLTAPPAEDLPTPFVNFFSPDLKSTSPAVGSQGLGFSDISGSQQSAITSQPTSADNSSSASSSSRSQSSDCPRSPFVFQPFTPLPEKYSHPTSTPGLGLGLGIQNRNTEPEYHLPSNLLMSPQADDIILESPFAGFMRQNEYRGRSRQRGAGLGFRGVVYETDSS</sequence>
<feature type="region of interest" description="Disordered" evidence="1">
    <location>
        <begin position="252"/>
        <end position="321"/>
    </location>
</feature>
<dbReference type="Proteomes" id="UP001385951">
    <property type="component" value="Unassembled WGS sequence"/>
</dbReference>
<reference evidence="2 3" key="1">
    <citation type="submission" date="2022-09" db="EMBL/GenBank/DDBJ databases">
        <authorList>
            <person name="Palmer J.M."/>
        </authorList>
    </citation>
    <scope>NUCLEOTIDE SEQUENCE [LARGE SCALE GENOMIC DNA]</scope>
    <source>
        <strain evidence="2 3">DSM 7382</strain>
    </source>
</reference>
<name>A0AAW0GCE6_9APHY</name>
<comment type="caution">
    <text evidence="2">The sequence shown here is derived from an EMBL/GenBank/DDBJ whole genome shotgun (WGS) entry which is preliminary data.</text>
</comment>
<protein>
    <submittedName>
        <fullName evidence="2">Uncharacterized protein</fullName>
    </submittedName>
</protein>
<feature type="compositionally biased region" description="Low complexity" evidence="1">
    <location>
        <begin position="274"/>
        <end position="300"/>
    </location>
</feature>
<feature type="region of interest" description="Disordered" evidence="1">
    <location>
        <begin position="166"/>
        <end position="231"/>
    </location>
</feature>
<evidence type="ECO:0000313" key="3">
    <source>
        <dbReference type="Proteomes" id="UP001385951"/>
    </source>
</evidence>
<evidence type="ECO:0000313" key="2">
    <source>
        <dbReference type="EMBL" id="KAK7691005.1"/>
    </source>
</evidence>
<dbReference type="EMBL" id="JASBNA010000006">
    <property type="protein sequence ID" value="KAK7691005.1"/>
    <property type="molecule type" value="Genomic_DNA"/>
</dbReference>
<organism evidence="2 3">
    <name type="scientific">Cerrena zonata</name>
    <dbReference type="NCBI Taxonomy" id="2478898"/>
    <lineage>
        <taxon>Eukaryota</taxon>
        <taxon>Fungi</taxon>
        <taxon>Dikarya</taxon>
        <taxon>Basidiomycota</taxon>
        <taxon>Agaricomycotina</taxon>
        <taxon>Agaricomycetes</taxon>
        <taxon>Polyporales</taxon>
        <taxon>Cerrenaceae</taxon>
        <taxon>Cerrena</taxon>
    </lineage>
</organism>
<feature type="region of interest" description="Disordered" evidence="1">
    <location>
        <begin position="109"/>
        <end position="140"/>
    </location>
</feature>
<feature type="compositionally biased region" description="Low complexity" evidence="1">
    <location>
        <begin position="185"/>
        <end position="197"/>
    </location>
</feature>
<proteinExistence type="predicted"/>
<accession>A0AAW0GCE6</accession>
<evidence type="ECO:0000256" key="1">
    <source>
        <dbReference type="SAM" id="MobiDB-lite"/>
    </source>
</evidence>